<proteinExistence type="predicted"/>
<evidence type="ECO:0000313" key="3">
    <source>
        <dbReference type="Proteomes" id="UP000028703"/>
    </source>
</evidence>
<protein>
    <submittedName>
        <fullName evidence="2">Uncharacterized protein</fullName>
    </submittedName>
</protein>
<feature type="transmembrane region" description="Helical" evidence="1">
    <location>
        <begin position="46"/>
        <end position="63"/>
    </location>
</feature>
<keyword evidence="1" id="KW-1133">Transmembrane helix</keyword>
<comment type="caution">
    <text evidence="2">The sequence shown here is derived from an EMBL/GenBank/DDBJ whole genome shotgun (WGS) entry which is preliminary data.</text>
</comment>
<gene>
    <name evidence="2" type="ORF">IX38_12480</name>
</gene>
<dbReference type="STRING" id="421531.IX38_12480"/>
<name>A0A085ZEB7_9FLAO</name>
<accession>A0A085ZEB7</accession>
<dbReference type="Proteomes" id="UP000028703">
    <property type="component" value="Unassembled WGS sequence"/>
</dbReference>
<evidence type="ECO:0000256" key="1">
    <source>
        <dbReference type="SAM" id="Phobius"/>
    </source>
</evidence>
<keyword evidence="1" id="KW-0472">Membrane</keyword>
<dbReference type="EMBL" id="JPRO01000010">
    <property type="protein sequence ID" value="KFF02781.1"/>
    <property type="molecule type" value="Genomic_DNA"/>
</dbReference>
<organism evidence="2 3">
    <name type="scientific">Chryseobacterium luteum</name>
    <dbReference type="NCBI Taxonomy" id="421531"/>
    <lineage>
        <taxon>Bacteria</taxon>
        <taxon>Pseudomonadati</taxon>
        <taxon>Bacteroidota</taxon>
        <taxon>Flavobacteriia</taxon>
        <taxon>Flavobacteriales</taxon>
        <taxon>Weeksellaceae</taxon>
        <taxon>Chryseobacterium group</taxon>
        <taxon>Chryseobacterium</taxon>
    </lineage>
</organism>
<dbReference type="AlphaFoldDB" id="A0A085ZEB7"/>
<reference evidence="2 3" key="1">
    <citation type="submission" date="2014-07" db="EMBL/GenBank/DDBJ databases">
        <title>Genome of Chryseobacterium luteum DSM 18605.</title>
        <authorList>
            <person name="Stropko S.J."/>
            <person name="Pipes S.E."/>
            <person name="Newman J.D."/>
        </authorList>
    </citation>
    <scope>NUCLEOTIDE SEQUENCE [LARGE SCALE GENOMIC DNA]</scope>
    <source>
        <strain evidence="2 3">DSM 18605</strain>
    </source>
</reference>
<keyword evidence="3" id="KW-1185">Reference proteome</keyword>
<feature type="transmembrane region" description="Helical" evidence="1">
    <location>
        <begin position="7"/>
        <end position="34"/>
    </location>
</feature>
<evidence type="ECO:0000313" key="2">
    <source>
        <dbReference type="EMBL" id="KFF02781.1"/>
    </source>
</evidence>
<keyword evidence="1" id="KW-0812">Transmembrane</keyword>
<sequence length="113" mass="12983">MSKQNSILFFGFLITLFISLSIHIVMLQVIGVGFPDHSPVPKIPKLLNTWFSVLALFTFYYLAKERLSKKSVVIQTLIVFAIYSMIKESLIRTSKIYHLGFHQRQRSGFGKSN</sequence>